<comment type="similarity">
    <text evidence="1">Belongs to the mandelate racemase/muconate lactonizing enzyme family.</text>
</comment>
<dbReference type="PANTHER" id="PTHR48080">
    <property type="entry name" value="D-GALACTONATE DEHYDRATASE-RELATED"/>
    <property type="match status" value="1"/>
</dbReference>
<dbReference type="GO" id="GO:0009063">
    <property type="term" value="P:amino acid catabolic process"/>
    <property type="evidence" value="ECO:0007669"/>
    <property type="project" value="InterPro"/>
</dbReference>
<evidence type="ECO:0000259" key="3">
    <source>
        <dbReference type="SMART" id="SM00922"/>
    </source>
</evidence>
<dbReference type="PATRIC" id="fig|242163.4.peg.4950"/>
<dbReference type="InterPro" id="IPR013342">
    <property type="entry name" value="Mandelate_racemase_C"/>
</dbReference>
<dbReference type="Pfam" id="PF13378">
    <property type="entry name" value="MR_MLE_C"/>
    <property type="match status" value="1"/>
</dbReference>
<organism evidence="4 5">
    <name type="scientific">Candidatus Burkholderia verschuerenii</name>
    <dbReference type="NCBI Taxonomy" id="242163"/>
    <lineage>
        <taxon>Bacteria</taxon>
        <taxon>Pseudomonadati</taxon>
        <taxon>Pseudomonadota</taxon>
        <taxon>Betaproteobacteria</taxon>
        <taxon>Burkholderiales</taxon>
        <taxon>Burkholderiaceae</taxon>
        <taxon>Burkholderia</taxon>
    </lineage>
</organism>
<dbReference type="EMBL" id="LFJJ01000401">
    <property type="protein sequence ID" value="KND54453.1"/>
    <property type="molecule type" value="Genomic_DNA"/>
</dbReference>
<evidence type="ECO:0000313" key="4">
    <source>
        <dbReference type="EMBL" id="KND54453.1"/>
    </source>
</evidence>
<dbReference type="SUPFAM" id="SSF51604">
    <property type="entry name" value="Enolase C-terminal domain-like"/>
    <property type="match status" value="1"/>
</dbReference>
<dbReference type="SUPFAM" id="SSF54826">
    <property type="entry name" value="Enolase N-terminal domain-like"/>
    <property type="match status" value="1"/>
</dbReference>
<accession>A0A0L0LWF2</accession>
<keyword evidence="2" id="KW-0479">Metal-binding</keyword>
<dbReference type="Proteomes" id="UP000036959">
    <property type="component" value="Unassembled WGS sequence"/>
</dbReference>
<evidence type="ECO:0000313" key="5">
    <source>
        <dbReference type="Proteomes" id="UP000036959"/>
    </source>
</evidence>
<dbReference type="InterPro" id="IPR036849">
    <property type="entry name" value="Enolase-like_C_sf"/>
</dbReference>
<dbReference type="SFLD" id="SFLDS00001">
    <property type="entry name" value="Enolase"/>
    <property type="match status" value="1"/>
</dbReference>
<dbReference type="InterPro" id="IPR018110">
    <property type="entry name" value="Mandel_Rmase/mucon_lact_enz_CS"/>
</dbReference>
<dbReference type="PROSITE" id="PS00909">
    <property type="entry name" value="MR_MLE_2"/>
    <property type="match status" value="1"/>
</dbReference>
<dbReference type="AlphaFoldDB" id="A0A0L0LWF2"/>
<gene>
    <name evidence="4" type="ORF">BVER_03388c</name>
</gene>
<evidence type="ECO:0000256" key="2">
    <source>
        <dbReference type="ARBA" id="ARBA00022723"/>
    </source>
</evidence>
<reference evidence="5" key="1">
    <citation type="submission" date="2015-06" db="EMBL/GenBank/DDBJ databases">
        <title>Comparative genomics of Burkholderia leaf nodule symbionts.</title>
        <authorList>
            <person name="Carlier A."/>
            <person name="Eberl L."/>
            <person name="Pinto-Carbo M."/>
        </authorList>
    </citation>
    <scope>NUCLEOTIDE SEQUENCE [LARGE SCALE GENOMIC DNA]</scope>
    <source>
        <strain evidence="5">UZHbot4</strain>
    </source>
</reference>
<keyword evidence="4" id="KW-0413">Isomerase</keyword>
<keyword evidence="5" id="KW-1185">Reference proteome</keyword>
<dbReference type="Gene3D" id="3.30.390.10">
    <property type="entry name" value="Enolase-like, N-terminal domain"/>
    <property type="match status" value="1"/>
</dbReference>
<dbReference type="RefSeq" id="WP_050456181.1">
    <property type="nucleotide sequence ID" value="NZ_LFJJ01000401.1"/>
</dbReference>
<dbReference type="OrthoDB" id="8609034at2"/>
<dbReference type="Gene3D" id="3.20.20.120">
    <property type="entry name" value="Enolase-like C-terminal domain"/>
    <property type="match status" value="1"/>
</dbReference>
<dbReference type="PANTHER" id="PTHR48080:SF3">
    <property type="entry name" value="ENOLASE SUPERFAMILY MEMBER DDB_G0284701"/>
    <property type="match status" value="1"/>
</dbReference>
<dbReference type="InterPro" id="IPR034593">
    <property type="entry name" value="DgoD-like"/>
</dbReference>
<evidence type="ECO:0000256" key="1">
    <source>
        <dbReference type="ARBA" id="ARBA00008031"/>
    </source>
</evidence>
<dbReference type="InterPro" id="IPR029065">
    <property type="entry name" value="Enolase_C-like"/>
</dbReference>
<dbReference type="EC" id="5.5.1.1" evidence="4"/>
<name>A0A0L0LWF2_9BURK</name>
<protein>
    <submittedName>
        <fullName evidence="4">Muconate cycloisomerase</fullName>
        <ecNumber evidence="4">5.5.1.1</ecNumber>
    </submittedName>
</protein>
<dbReference type="SMART" id="SM00922">
    <property type="entry name" value="MR_MLE"/>
    <property type="match status" value="1"/>
</dbReference>
<proteinExistence type="inferred from homology"/>
<comment type="caution">
    <text evidence="4">The sequence shown here is derived from an EMBL/GenBank/DDBJ whole genome shotgun (WGS) entry which is preliminary data.</text>
</comment>
<dbReference type="GO" id="GO:0018849">
    <property type="term" value="F:muconate cycloisomerase activity"/>
    <property type="evidence" value="ECO:0007669"/>
    <property type="project" value="UniProtKB-EC"/>
</dbReference>
<sequence>MQATLHRAALHYGGDLVLHTAASGSVGHLDALYLRLVDANVSAVGEVRINIAYLNGYAADALIDEARAMVKRIDWSRGARALLDDSYATYSAPIRTLIDSALHDLLARQMGVSVARLLGASGDALAYRSNQTLFWSSDDAMLARASRYLERGYTELKLRVGIGAFDDDLRRIDLLRSRFGARATLSVDANGTWRPDDCKTRLAALAMRGVEYVEQPIAAGDWDALRRVARSSPLTLMLDESLQSDADIDTLCGFAGLPVAAHLKLVKLGGIASTVAAGRKLKSAGIPLMIGQMNEGAAATAAALHVCLTLAPRWAELYGADGLIDDPANGIAYRDGEARLMHARGLGIEFDSTISTLSQD</sequence>
<dbReference type="GO" id="GO:0046872">
    <property type="term" value="F:metal ion binding"/>
    <property type="evidence" value="ECO:0007669"/>
    <property type="project" value="UniProtKB-KW"/>
</dbReference>
<feature type="domain" description="Mandelate racemase/muconate lactonizing enzyme C-terminal" evidence="3">
    <location>
        <begin position="138"/>
        <end position="235"/>
    </location>
</feature>
<dbReference type="InterPro" id="IPR029017">
    <property type="entry name" value="Enolase-like_N"/>
</dbReference>